<accession>A0A429Z6Z6</accession>
<reference evidence="1 2" key="1">
    <citation type="submission" date="2018-03" db="EMBL/GenBank/DDBJ databases">
        <authorList>
            <person name="Gulvik C.A."/>
        </authorList>
    </citation>
    <scope>NUCLEOTIDE SEQUENCE [LARGE SCALE GENOMIC DNA]</scope>
    <source>
        <strain evidence="1 2">JCM 31581</strain>
    </source>
</reference>
<protein>
    <recommendedName>
        <fullName evidence="3">HutD-family protein</fullName>
    </recommendedName>
</protein>
<evidence type="ECO:0008006" key="3">
    <source>
        <dbReference type="Google" id="ProtNLM"/>
    </source>
</evidence>
<dbReference type="InterPro" id="IPR010282">
    <property type="entry name" value="Uncharacterised_HutD/Ves"/>
</dbReference>
<dbReference type="Pfam" id="PF05962">
    <property type="entry name" value="HutD"/>
    <property type="match status" value="1"/>
</dbReference>
<dbReference type="Gene3D" id="2.60.120.10">
    <property type="entry name" value="Jelly Rolls"/>
    <property type="match status" value="1"/>
</dbReference>
<proteinExistence type="predicted"/>
<evidence type="ECO:0000313" key="1">
    <source>
        <dbReference type="EMBL" id="RST89425.1"/>
    </source>
</evidence>
<sequence>MNIRRLTEEDYHVSTWSGGETRELVLSPASGDYNNRQFDYRLSSATVELNESNFSDLTGFNRDIMILEGNVTLFHDEPTGQRVVELGPLEQDSFQGKNPTKSIGTCVDFNLMYQEGYEGSLEVLTQVLEQQLEPNQDYLFYSLEDFIDVSVCQHGKNSSYKLTKGDSLYLSELSEPVTLTLAPNMTSIHKPLAIKASIRLKN</sequence>
<dbReference type="RefSeq" id="WP_125943359.1">
    <property type="nucleotide sequence ID" value="NZ_PXZH01000002.1"/>
</dbReference>
<dbReference type="InterPro" id="IPR014710">
    <property type="entry name" value="RmlC-like_jellyroll"/>
</dbReference>
<dbReference type="PANTHER" id="PTHR37943:SF1">
    <property type="entry name" value="PROTEIN VES"/>
    <property type="match status" value="1"/>
</dbReference>
<dbReference type="AlphaFoldDB" id="A0A429Z6Z6"/>
<dbReference type="Proteomes" id="UP000277864">
    <property type="component" value="Unassembled WGS sequence"/>
</dbReference>
<dbReference type="SUPFAM" id="SSF51182">
    <property type="entry name" value="RmlC-like cupins"/>
    <property type="match status" value="1"/>
</dbReference>
<dbReference type="EMBL" id="PXZH01000002">
    <property type="protein sequence ID" value="RST89425.1"/>
    <property type="molecule type" value="Genomic_DNA"/>
</dbReference>
<comment type="caution">
    <text evidence="1">The sequence shown here is derived from an EMBL/GenBank/DDBJ whole genome shotgun (WGS) entry which is preliminary data.</text>
</comment>
<dbReference type="OrthoDB" id="9786443at2"/>
<evidence type="ECO:0000313" key="2">
    <source>
        <dbReference type="Proteomes" id="UP000277864"/>
    </source>
</evidence>
<name>A0A429Z6Z6_9ENTE</name>
<dbReference type="InterPro" id="IPR011051">
    <property type="entry name" value="RmlC_Cupin_sf"/>
</dbReference>
<dbReference type="PANTHER" id="PTHR37943">
    <property type="entry name" value="PROTEIN VES"/>
    <property type="match status" value="1"/>
</dbReference>
<organism evidence="1 2">
    <name type="scientific">Vagococcus humatus</name>
    <dbReference type="NCBI Taxonomy" id="1889241"/>
    <lineage>
        <taxon>Bacteria</taxon>
        <taxon>Bacillati</taxon>
        <taxon>Bacillota</taxon>
        <taxon>Bacilli</taxon>
        <taxon>Lactobacillales</taxon>
        <taxon>Enterococcaceae</taxon>
        <taxon>Vagococcus</taxon>
    </lineage>
</organism>
<gene>
    <name evidence="1" type="ORF">C7P63_06550</name>
</gene>
<keyword evidence="2" id="KW-1185">Reference proteome</keyword>